<comment type="similarity">
    <text evidence="2 6">Belongs to the peptidase S26 family.</text>
</comment>
<dbReference type="SUPFAM" id="SSF51306">
    <property type="entry name" value="LexA/Signal peptidase"/>
    <property type="match status" value="1"/>
</dbReference>
<dbReference type="CDD" id="cd06530">
    <property type="entry name" value="S26_SPase_I"/>
    <property type="match status" value="1"/>
</dbReference>
<gene>
    <name evidence="8" type="primary">lepB</name>
    <name evidence="8" type="ORF">LMG8286_00418</name>
</gene>
<dbReference type="NCBIfam" id="TIGR02227">
    <property type="entry name" value="sigpep_I_bact"/>
    <property type="match status" value="1"/>
</dbReference>
<feature type="domain" description="Peptidase S26" evidence="7">
    <location>
        <begin position="15"/>
        <end position="245"/>
    </location>
</feature>
<dbReference type="Proteomes" id="UP000789359">
    <property type="component" value="Unassembled WGS sequence"/>
</dbReference>
<dbReference type="PANTHER" id="PTHR43390">
    <property type="entry name" value="SIGNAL PEPTIDASE I"/>
    <property type="match status" value="1"/>
</dbReference>
<dbReference type="PRINTS" id="PR00727">
    <property type="entry name" value="LEADERPTASE"/>
</dbReference>
<dbReference type="InterPro" id="IPR000223">
    <property type="entry name" value="Pept_S26A_signal_pept_1"/>
</dbReference>
<evidence type="ECO:0000256" key="2">
    <source>
        <dbReference type="ARBA" id="ARBA00009370"/>
    </source>
</evidence>
<comment type="subcellular location">
    <subcellularLocation>
        <location evidence="6">Membrane</location>
        <topology evidence="6">Single-pass type II membrane protein</topology>
    </subcellularLocation>
</comment>
<keyword evidence="6" id="KW-0472">Membrane</keyword>
<keyword evidence="6" id="KW-0812">Transmembrane</keyword>
<dbReference type="RefSeq" id="WP_230056204.1">
    <property type="nucleotide sequence ID" value="NZ_CAJHOE010000001.1"/>
</dbReference>
<evidence type="ECO:0000256" key="3">
    <source>
        <dbReference type="ARBA" id="ARBA00013208"/>
    </source>
</evidence>
<keyword evidence="9" id="KW-1185">Reference proteome</keyword>
<keyword evidence="5 6" id="KW-0378">Hydrolase</keyword>
<sequence>MRKFLARLYSFSASWTGTIIIVAFVIFFVAQAFVIPSGSMKNTLLIGDYLFVKKFSYGTPVPRIPWIEMRVLPDFQGNDHLINGDMPKRDDIVVFRSPQDDKVHFVKRLFAVGGDEIIVTEKNVFLHHYEGDEYIKANFKPEEIVTLNGKLFVHEPYKHRGVHYDKKVAMFDIMVYALNQNKLAMKPLFLSELKSHPNYDFNAFYFKVPQDEFFMMGDNRDHSNDSRFWGTVEYKHIVGKPWFIYFSWDNDYKIRWERIGRFIDSVENNDEIVDLAIKEEEVDGLY</sequence>
<accession>A0ABM8Q1D7</accession>
<comment type="catalytic activity">
    <reaction evidence="1 6">
        <text>Cleavage of hydrophobic, N-terminal signal or leader sequences from secreted and periplasmic proteins.</text>
        <dbReference type="EC" id="3.4.21.89"/>
    </reaction>
</comment>
<evidence type="ECO:0000256" key="6">
    <source>
        <dbReference type="RuleBase" id="RU362042"/>
    </source>
</evidence>
<evidence type="ECO:0000256" key="1">
    <source>
        <dbReference type="ARBA" id="ARBA00000677"/>
    </source>
</evidence>
<dbReference type="GO" id="GO:0009003">
    <property type="term" value="F:signal peptidase activity"/>
    <property type="evidence" value="ECO:0007669"/>
    <property type="project" value="UniProtKB-EC"/>
</dbReference>
<evidence type="ECO:0000259" key="7">
    <source>
        <dbReference type="Pfam" id="PF10502"/>
    </source>
</evidence>
<reference evidence="8 9" key="1">
    <citation type="submission" date="2020-11" db="EMBL/GenBank/DDBJ databases">
        <authorList>
            <person name="Peeters C."/>
        </authorList>
    </citation>
    <scope>NUCLEOTIDE SEQUENCE [LARGE SCALE GENOMIC DNA]</scope>
    <source>
        <strain evidence="8 9">LMG 8286</strain>
    </source>
</reference>
<feature type="transmembrane region" description="Helical" evidence="6">
    <location>
        <begin position="12"/>
        <end position="34"/>
    </location>
</feature>
<protein>
    <recommendedName>
        <fullName evidence="4 6">Signal peptidase I</fullName>
        <ecNumber evidence="3 6">3.4.21.89</ecNumber>
    </recommendedName>
</protein>
<organism evidence="8 9">
    <name type="scientific">Campylobacter suis</name>
    <dbReference type="NCBI Taxonomy" id="2790657"/>
    <lineage>
        <taxon>Bacteria</taxon>
        <taxon>Pseudomonadati</taxon>
        <taxon>Campylobacterota</taxon>
        <taxon>Epsilonproteobacteria</taxon>
        <taxon>Campylobacterales</taxon>
        <taxon>Campylobacteraceae</taxon>
        <taxon>Campylobacter</taxon>
    </lineage>
</organism>
<proteinExistence type="inferred from homology"/>
<evidence type="ECO:0000313" key="8">
    <source>
        <dbReference type="EMBL" id="CAD7286585.1"/>
    </source>
</evidence>
<evidence type="ECO:0000256" key="4">
    <source>
        <dbReference type="ARBA" id="ARBA00019232"/>
    </source>
</evidence>
<evidence type="ECO:0000256" key="5">
    <source>
        <dbReference type="ARBA" id="ARBA00022801"/>
    </source>
</evidence>
<dbReference type="PROSITE" id="PS00761">
    <property type="entry name" value="SPASE_I_3"/>
    <property type="match status" value="1"/>
</dbReference>
<keyword evidence="6" id="KW-1133">Transmembrane helix</keyword>
<dbReference type="Pfam" id="PF10502">
    <property type="entry name" value="Peptidase_S26"/>
    <property type="match status" value="1"/>
</dbReference>
<dbReference type="Gene3D" id="2.10.109.10">
    <property type="entry name" value="Umud Fragment, subunit A"/>
    <property type="match status" value="1"/>
</dbReference>
<dbReference type="InterPro" id="IPR036286">
    <property type="entry name" value="LexA/Signal_pep-like_sf"/>
</dbReference>
<dbReference type="EC" id="3.4.21.89" evidence="3 6"/>
<dbReference type="PANTHER" id="PTHR43390:SF1">
    <property type="entry name" value="CHLOROPLAST PROCESSING PEPTIDASE"/>
    <property type="match status" value="1"/>
</dbReference>
<dbReference type="InterPro" id="IPR019758">
    <property type="entry name" value="Pept_S26A_signal_pept_1_CS"/>
</dbReference>
<dbReference type="EMBL" id="CAJHOE010000001">
    <property type="protein sequence ID" value="CAD7286585.1"/>
    <property type="molecule type" value="Genomic_DNA"/>
</dbReference>
<keyword evidence="6" id="KW-0645">Protease</keyword>
<evidence type="ECO:0000313" key="9">
    <source>
        <dbReference type="Proteomes" id="UP000789359"/>
    </source>
</evidence>
<comment type="caution">
    <text evidence="8">The sequence shown here is derived from an EMBL/GenBank/DDBJ whole genome shotgun (WGS) entry which is preliminary data.</text>
</comment>
<dbReference type="InterPro" id="IPR019533">
    <property type="entry name" value="Peptidase_S26"/>
</dbReference>
<name>A0ABM8Q1D7_9BACT</name>